<reference evidence="5 6" key="1">
    <citation type="journal article" date="2015" name="Int. J. Syst. Evol. Microbiol.">
        <title>Acinetobacter equi sp. nov. isolated from horse faeces.</title>
        <authorList>
            <person name="Poppel M.T."/>
            <person name="Skiebe E."/>
            <person name="Laue M."/>
            <person name="Bergmann H."/>
            <person name="Ebersberger I."/>
            <person name="Garn T."/>
            <person name="Fruth A."/>
            <person name="Baumgardt S."/>
            <person name="Busse H.J."/>
            <person name="Wilharm G."/>
        </authorList>
    </citation>
    <scope>NUCLEOTIDE SEQUENCE [LARGE SCALE GENOMIC DNA]</scope>
    <source>
        <strain evidence="5 6">114</strain>
    </source>
</reference>
<keyword evidence="3" id="KW-0812">Transmembrane</keyword>
<keyword evidence="3" id="KW-1133">Transmembrane helix</keyword>
<keyword evidence="6" id="KW-1185">Reference proteome</keyword>
<dbReference type="KEGG" id="aei:AOY20_06170"/>
<dbReference type="Proteomes" id="UP000064939">
    <property type="component" value="Chromosome"/>
</dbReference>
<evidence type="ECO:0000256" key="2">
    <source>
        <dbReference type="SAM" id="MobiDB-lite"/>
    </source>
</evidence>
<feature type="signal peptide" evidence="4">
    <location>
        <begin position="1"/>
        <end position="20"/>
    </location>
</feature>
<dbReference type="STRING" id="1324350.AOY20_06170"/>
<keyword evidence="3" id="KW-0472">Membrane</keyword>
<feature type="region of interest" description="Disordered" evidence="2">
    <location>
        <begin position="24"/>
        <end position="43"/>
    </location>
</feature>
<evidence type="ECO:0000313" key="5">
    <source>
        <dbReference type="EMBL" id="ALH95153.1"/>
    </source>
</evidence>
<accession>A0A0N9W0V6</accession>
<name>A0A0N9W0V6_9GAMM</name>
<keyword evidence="1" id="KW-0175">Coiled coil</keyword>
<feature type="coiled-coil region" evidence="1">
    <location>
        <begin position="85"/>
        <end position="133"/>
    </location>
</feature>
<dbReference type="AlphaFoldDB" id="A0A0N9W0V6"/>
<dbReference type="OrthoDB" id="6713443at2"/>
<dbReference type="RefSeq" id="WP_054581047.1">
    <property type="nucleotide sequence ID" value="NZ_CP012808.1"/>
</dbReference>
<gene>
    <name evidence="5" type="ORF">AOY20_06170</name>
</gene>
<evidence type="ECO:0008006" key="7">
    <source>
        <dbReference type="Google" id="ProtNLM"/>
    </source>
</evidence>
<protein>
    <recommendedName>
        <fullName evidence="7">SH3 domain protein</fullName>
    </recommendedName>
</protein>
<evidence type="ECO:0000256" key="1">
    <source>
        <dbReference type="SAM" id="Coils"/>
    </source>
</evidence>
<evidence type="ECO:0000256" key="3">
    <source>
        <dbReference type="SAM" id="Phobius"/>
    </source>
</evidence>
<evidence type="ECO:0000256" key="4">
    <source>
        <dbReference type="SAM" id="SignalP"/>
    </source>
</evidence>
<keyword evidence="4" id="KW-0732">Signal</keyword>
<feature type="chain" id="PRO_5006039750" description="SH3 domain protein" evidence="4">
    <location>
        <begin position="21"/>
        <end position="168"/>
    </location>
</feature>
<proteinExistence type="predicted"/>
<organism evidence="5 6">
    <name type="scientific">Acinetobacter equi</name>
    <dbReference type="NCBI Taxonomy" id="1324350"/>
    <lineage>
        <taxon>Bacteria</taxon>
        <taxon>Pseudomonadati</taxon>
        <taxon>Pseudomonadota</taxon>
        <taxon>Gammaproteobacteria</taxon>
        <taxon>Moraxellales</taxon>
        <taxon>Moraxellaceae</taxon>
        <taxon>Acinetobacter</taxon>
    </lineage>
</organism>
<feature type="transmembrane region" description="Helical" evidence="3">
    <location>
        <begin position="138"/>
        <end position="161"/>
    </location>
</feature>
<evidence type="ECO:0000313" key="6">
    <source>
        <dbReference type="Proteomes" id="UP000064939"/>
    </source>
</evidence>
<dbReference type="EMBL" id="CP012808">
    <property type="protein sequence ID" value="ALH95153.1"/>
    <property type="molecule type" value="Genomic_DNA"/>
</dbReference>
<sequence length="168" mass="18335">MRTVVSSVFSLLLFCSPAWAVEPTTPASPTAGQQIPPTTPPPPATVQTIPANRPGVIPSAAHNTANAQEQKLTAEQLAKTKFQQDAKVKALVKDQESRLQQLEKANLDALSQNQELQLKNDNLAVQVQVLQSERSAQMFLYGAVTLALGVLLGFLIASYVYGKRRRQW</sequence>